<protein>
    <submittedName>
        <fullName evidence="1">Uncharacterized protein</fullName>
    </submittedName>
</protein>
<evidence type="ECO:0000313" key="2">
    <source>
        <dbReference type="Proteomes" id="UP000267342"/>
    </source>
</evidence>
<dbReference type="EMBL" id="AP018933">
    <property type="protein sequence ID" value="BBG29950.1"/>
    <property type="molecule type" value="Genomic_DNA"/>
</dbReference>
<dbReference type="KEGG" id="zpl:ZBT109_1190"/>
<gene>
    <name evidence="1" type="ORF">ZBT109_1190</name>
</gene>
<proteinExistence type="predicted"/>
<dbReference type="Proteomes" id="UP000267342">
    <property type="component" value="Chromosome"/>
</dbReference>
<sequence length="35" mass="3904">MLMLIRLIAICAISAPQMGKVNRVSDQISDRRESS</sequence>
<reference evidence="1 2" key="1">
    <citation type="submission" date="2018-09" db="EMBL/GenBank/DDBJ databases">
        <title>Zymobacter palmae IAM14233 (=T109) whole genome analysis.</title>
        <authorList>
            <person name="Yanase H."/>
        </authorList>
    </citation>
    <scope>NUCLEOTIDE SEQUENCE [LARGE SCALE GENOMIC DNA]</scope>
    <source>
        <strain evidence="1 2">IAM14233</strain>
    </source>
</reference>
<evidence type="ECO:0000313" key="1">
    <source>
        <dbReference type="EMBL" id="BBG29950.1"/>
    </source>
</evidence>
<dbReference type="AlphaFoldDB" id="A0A348HE98"/>
<name>A0A348HE98_9GAMM</name>
<organism evidence="1 2">
    <name type="scientific">Zymobacter palmae</name>
    <dbReference type="NCBI Taxonomy" id="33074"/>
    <lineage>
        <taxon>Bacteria</taxon>
        <taxon>Pseudomonadati</taxon>
        <taxon>Pseudomonadota</taxon>
        <taxon>Gammaproteobacteria</taxon>
        <taxon>Oceanospirillales</taxon>
        <taxon>Halomonadaceae</taxon>
        <taxon>Zymobacter group</taxon>
        <taxon>Zymobacter</taxon>
    </lineage>
</organism>
<keyword evidence="2" id="KW-1185">Reference proteome</keyword>
<accession>A0A348HE98</accession>